<evidence type="ECO:0000256" key="7">
    <source>
        <dbReference type="SAM" id="Phobius"/>
    </source>
</evidence>
<evidence type="ECO:0000313" key="8">
    <source>
        <dbReference type="EMBL" id="UVF22616.1"/>
    </source>
</evidence>
<feature type="region of interest" description="Disordered" evidence="6">
    <location>
        <begin position="1"/>
        <end position="20"/>
    </location>
</feature>
<feature type="transmembrane region" description="Helical" evidence="7">
    <location>
        <begin position="296"/>
        <end position="313"/>
    </location>
</feature>
<evidence type="ECO:0000256" key="5">
    <source>
        <dbReference type="ARBA" id="ARBA00023136"/>
    </source>
</evidence>
<protein>
    <submittedName>
        <fullName evidence="8">AI-2E family transporter</fullName>
    </submittedName>
</protein>
<feature type="transmembrane region" description="Helical" evidence="7">
    <location>
        <begin position="40"/>
        <end position="70"/>
    </location>
</feature>
<dbReference type="PANTHER" id="PTHR21716:SF16">
    <property type="entry name" value="BLL1467 PROTEIN"/>
    <property type="match status" value="1"/>
</dbReference>
<evidence type="ECO:0000313" key="9">
    <source>
        <dbReference type="Proteomes" id="UP001017257"/>
    </source>
</evidence>
<evidence type="ECO:0000256" key="1">
    <source>
        <dbReference type="ARBA" id="ARBA00004141"/>
    </source>
</evidence>
<gene>
    <name evidence="8" type="ORF">HPT29_026965</name>
</gene>
<evidence type="ECO:0000256" key="4">
    <source>
        <dbReference type="ARBA" id="ARBA00022989"/>
    </source>
</evidence>
<reference evidence="8" key="1">
    <citation type="submission" date="2022-08" db="EMBL/GenBank/DDBJ databases">
        <title>Microvirga terrae sp. nov., isolated from soil.</title>
        <authorList>
            <person name="Kim K.H."/>
            <person name="Seo Y.L."/>
            <person name="Kim J.M."/>
            <person name="Lee J.K."/>
            <person name="Han D.M."/>
            <person name="Jeon C.O."/>
        </authorList>
    </citation>
    <scope>NUCLEOTIDE SEQUENCE</scope>
    <source>
        <strain evidence="8">R24</strain>
        <plasmid evidence="8">pR24_1</plasmid>
    </source>
</reference>
<keyword evidence="5 7" id="KW-0472">Membrane</keyword>
<feature type="transmembrane region" description="Helical" evidence="7">
    <location>
        <begin position="185"/>
        <end position="204"/>
    </location>
</feature>
<dbReference type="Proteomes" id="UP001017257">
    <property type="component" value="Plasmid pR24_1"/>
</dbReference>
<keyword evidence="3 7" id="KW-0812">Transmembrane</keyword>
<name>A0ABY5RZF3_9HYPH</name>
<sequence>MPPRSPLAPVQDDRPPEPNALSTEALDDAEMPLPSNPQTFFLGGLFALAALAALYVASAIILPVVLAFVLKLLLQPAVRLLERVHCPRTVGALVAILLVTGTLVGAVAALSIPAATWAERLPQGIPRLEAHLVVLRAPIQALQKVIDQAEQAADASGPKGATIAVRRDLGLTSALFAGTRSVLDGLFTTVLVLYFLLVSGDLFLRRIVEILPKFSDKRQAVDISQQIEEDISAYLVTITAMNAAVGIATAAAMYLCGLGDPLLWGATAFLLNYIPILGPMFGIGIFLLAGMLSFDSLWWALLPPALYLGIHLIEGETLTPMLLARRFTLNPVLVILSLVFWFWMWGVPGAILAVPMLAILKIVCDRVRPLKVLGHFLEGSETSAR</sequence>
<dbReference type="Pfam" id="PF01594">
    <property type="entry name" value="AI-2E_transport"/>
    <property type="match status" value="1"/>
</dbReference>
<evidence type="ECO:0000256" key="6">
    <source>
        <dbReference type="SAM" id="MobiDB-lite"/>
    </source>
</evidence>
<dbReference type="PANTHER" id="PTHR21716">
    <property type="entry name" value="TRANSMEMBRANE PROTEIN"/>
    <property type="match status" value="1"/>
</dbReference>
<evidence type="ECO:0000256" key="3">
    <source>
        <dbReference type="ARBA" id="ARBA00022692"/>
    </source>
</evidence>
<feature type="transmembrane region" description="Helical" evidence="7">
    <location>
        <begin position="261"/>
        <end position="289"/>
    </location>
</feature>
<dbReference type="InterPro" id="IPR002549">
    <property type="entry name" value="AI-2E-like"/>
</dbReference>
<keyword evidence="9" id="KW-1185">Reference proteome</keyword>
<geneLocation type="plasmid" evidence="8 9">
    <name>pR24_1</name>
</geneLocation>
<feature type="transmembrane region" description="Helical" evidence="7">
    <location>
        <begin position="90"/>
        <end position="112"/>
    </location>
</feature>
<feature type="transmembrane region" description="Helical" evidence="7">
    <location>
        <begin position="233"/>
        <end position="255"/>
    </location>
</feature>
<feature type="transmembrane region" description="Helical" evidence="7">
    <location>
        <begin position="333"/>
        <end position="360"/>
    </location>
</feature>
<evidence type="ECO:0000256" key="2">
    <source>
        <dbReference type="ARBA" id="ARBA00009773"/>
    </source>
</evidence>
<proteinExistence type="inferred from homology"/>
<keyword evidence="4 7" id="KW-1133">Transmembrane helix</keyword>
<dbReference type="EMBL" id="CP102846">
    <property type="protein sequence ID" value="UVF22616.1"/>
    <property type="molecule type" value="Genomic_DNA"/>
</dbReference>
<organism evidence="8 9">
    <name type="scientific">Microvirga terrae</name>
    <dbReference type="NCBI Taxonomy" id="2740529"/>
    <lineage>
        <taxon>Bacteria</taxon>
        <taxon>Pseudomonadati</taxon>
        <taxon>Pseudomonadota</taxon>
        <taxon>Alphaproteobacteria</taxon>
        <taxon>Hyphomicrobiales</taxon>
        <taxon>Methylobacteriaceae</taxon>
        <taxon>Microvirga</taxon>
    </lineage>
</organism>
<accession>A0ABY5RZF3</accession>
<comment type="subcellular location">
    <subcellularLocation>
        <location evidence="1">Membrane</location>
        <topology evidence="1">Multi-pass membrane protein</topology>
    </subcellularLocation>
</comment>
<keyword evidence="8" id="KW-0614">Plasmid</keyword>
<comment type="similarity">
    <text evidence="2">Belongs to the autoinducer-2 exporter (AI-2E) (TC 2.A.86) family.</text>
</comment>